<dbReference type="Proteomes" id="UP000502117">
    <property type="component" value="Chromosome"/>
</dbReference>
<gene>
    <name evidence="1" type="ORF">GII14_10120</name>
</gene>
<reference evidence="1 2" key="1">
    <citation type="submission" date="2019-11" db="EMBL/GenBank/DDBJ databases">
        <title>Complete Genome Sequence of Shewanella chilikensis Strain DC57, Isolated from Corroded Seal Rings at a floating production facility in Australia.</title>
        <authorList>
            <person name="Salgar-Chaparro S.J."/>
            <person name="Castillo-Villamizar G.A."/>
            <person name="Poehlein A."/>
            <person name="Daniel R."/>
            <person name="Machuca L."/>
        </authorList>
    </citation>
    <scope>NUCLEOTIDE SEQUENCE [LARGE SCALE GENOMIC DNA]</scope>
    <source>
        <strain evidence="1 2">DC57</strain>
    </source>
</reference>
<dbReference type="EMBL" id="CP045857">
    <property type="protein sequence ID" value="QIJ04473.1"/>
    <property type="molecule type" value="Genomic_DNA"/>
</dbReference>
<organism evidence="1 2">
    <name type="scientific">Shewanella chilikensis</name>
    <dbReference type="NCBI Taxonomy" id="558541"/>
    <lineage>
        <taxon>Bacteria</taxon>
        <taxon>Pseudomonadati</taxon>
        <taxon>Pseudomonadota</taxon>
        <taxon>Gammaproteobacteria</taxon>
        <taxon>Alteromonadales</taxon>
        <taxon>Shewanellaceae</taxon>
        <taxon>Shewanella</taxon>
    </lineage>
</organism>
<dbReference type="KEGG" id="schk:GII14_10120"/>
<dbReference type="AlphaFoldDB" id="A0A6G7LRN4"/>
<evidence type="ECO:0000313" key="2">
    <source>
        <dbReference type="Proteomes" id="UP000502117"/>
    </source>
</evidence>
<evidence type="ECO:0000313" key="1">
    <source>
        <dbReference type="EMBL" id="QIJ04473.1"/>
    </source>
</evidence>
<proteinExistence type="predicted"/>
<dbReference type="RefSeq" id="WP_165564983.1">
    <property type="nucleotide sequence ID" value="NZ_CP045857.1"/>
</dbReference>
<name>A0A6G7LRN4_9GAMM</name>
<sequence length="84" mass="9399">MKNDFSHVINGMNSELEFGKLDAIISNEIGHSSLMALMPPEVGFGNEGKPCHLLQPPKTFEADFAIAWIFRARVKKQATLRWLG</sequence>
<accession>A0A6G7LRN4</accession>
<protein>
    <submittedName>
        <fullName evidence="1">Uncharacterized protein</fullName>
    </submittedName>
</protein>